<feature type="compositionally biased region" description="Low complexity" evidence="1">
    <location>
        <begin position="235"/>
        <end position="244"/>
    </location>
</feature>
<feature type="compositionally biased region" description="Polar residues" evidence="1">
    <location>
        <begin position="186"/>
        <end position="196"/>
    </location>
</feature>
<gene>
    <name evidence="2" type="ORF">TBK1r_16420</name>
</gene>
<proteinExistence type="predicted"/>
<feature type="region of interest" description="Disordered" evidence="1">
    <location>
        <begin position="39"/>
        <end position="223"/>
    </location>
</feature>
<organism evidence="2 3">
    <name type="scientific">Stieleria magnilauensis</name>
    <dbReference type="NCBI Taxonomy" id="2527963"/>
    <lineage>
        <taxon>Bacteria</taxon>
        <taxon>Pseudomonadati</taxon>
        <taxon>Planctomycetota</taxon>
        <taxon>Planctomycetia</taxon>
        <taxon>Pirellulales</taxon>
        <taxon>Pirellulaceae</taxon>
        <taxon>Stieleria</taxon>
    </lineage>
</organism>
<feature type="region of interest" description="Disordered" evidence="1">
    <location>
        <begin position="429"/>
        <end position="462"/>
    </location>
</feature>
<protein>
    <submittedName>
        <fullName evidence="2">Uncharacterized protein</fullName>
    </submittedName>
</protein>
<dbReference type="RefSeq" id="WP_145208728.1">
    <property type="nucleotide sequence ID" value="NZ_CP036432.1"/>
</dbReference>
<dbReference type="EMBL" id="CP036432">
    <property type="protein sequence ID" value="QDV82710.1"/>
    <property type="molecule type" value="Genomic_DNA"/>
</dbReference>
<reference evidence="2 3" key="1">
    <citation type="submission" date="2019-02" db="EMBL/GenBank/DDBJ databases">
        <title>Deep-cultivation of Planctomycetes and their phenomic and genomic characterization uncovers novel biology.</title>
        <authorList>
            <person name="Wiegand S."/>
            <person name="Jogler M."/>
            <person name="Boedeker C."/>
            <person name="Pinto D."/>
            <person name="Vollmers J."/>
            <person name="Rivas-Marin E."/>
            <person name="Kohn T."/>
            <person name="Peeters S.H."/>
            <person name="Heuer A."/>
            <person name="Rast P."/>
            <person name="Oberbeckmann S."/>
            <person name="Bunk B."/>
            <person name="Jeske O."/>
            <person name="Meyerdierks A."/>
            <person name="Storesund J.E."/>
            <person name="Kallscheuer N."/>
            <person name="Luecker S."/>
            <person name="Lage O.M."/>
            <person name="Pohl T."/>
            <person name="Merkel B.J."/>
            <person name="Hornburger P."/>
            <person name="Mueller R.-W."/>
            <person name="Bruemmer F."/>
            <person name="Labrenz M."/>
            <person name="Spormann A.M."/>
            <person name="Op den Camp H."/>
            <person name="Overmann J."/>
            <person name="Amann R."/>
            <person name="Jetten M.S.M."/>
            <person name="Mascher T."/>
            <person name="Medema M.H."/>
            <person name="Devos D.P."/>
            <person name="Kaster A.-K."/>
            <person name="Ovreas L."/>
            <person name="Rohde M."/>
            <person name="Galperin M.Y."/>
            <person name="Jogler C."/>
        </authorList>
    </citation>
    <scope>NUCLEOTIDE SEQUENCE [LARGE SCALE GENOMIC DNA]</scope>
    <source>
        <strain evidence="2 3">TBK1r</strain>
    </source>
</reference>
<evidence type="ECO:0000313" key="3">
    <source>
        <dbReference type="Proteomes" id="UP000318081"/>
    </source>
</evidence>
<feature type="compositionally biased region" description="Polar residues" evidence="1">
    <location>
        <begin position="115"/>
        <end position="149"/>
    </location>
</feature>
<evidence type="ECO:0000313" key="2">
    <source>
        <dbReference type="EMBL" id="QDV82710.1"/>
    </source>
</evidence>
<feature type="compositionally biased region" description="Low complexity" evidence="1">
    <location>
        <begin position="304"/>
        <end position="324"/>
    </location>
</feature>
<feature type="compositionally biased region" description="Polar residues" evidence="1">
    <location>
        <begin position="245"/>
        <end position="269"/>
    </location>
</feature>
<feature type="region of interest" description="Disordered" evidence="1">
    <location>
        <begin position="523"/>
        <end position="598"/>
    </location>
</feature>
<sequence length="652" mass="67214">MGETIRYLMVAVAALISILQIAPARLVAQGPSGGFEIPSSLSGGFGSPAESSRGAGGSASMSLPNFTGGVDTQRVGPRAGGPTTDPTTSRDRAWLSETTSGVKRPTTEPVGSTAFGGQSSPTLPNDLRSNPNRNTIATVGATQDPQSREAQLMANARESTGSTSSAGSGASRGFGSLPSGVRLPDQGNTAGSNATFGSEFARNPATASPSPTNRPVYGPPTAQEANYDLSVFNANNRTNSNAASPQTANSQNFGTQNFGQNSTRTTAQQDLLYPGSLSGGAASRQTATGGSALGFPAADPRSMTSTGATSGNAATSTTPPSVPSSWTYEQIAQLGQLFGVQPTDPRMGDKAFVNDLYASYREYLAKQQAAQASAETTANAAAPGRWSAGGIGVGGQAGWNLPGVQPPAGTSQPGGLAGMDPRLASLDGLTTTTGGGTWGSEDNSTRRTDVDPRLSQKDIDGLPPGAWSYDKYGNPIDKERYVLDRFGERVDEETQWELTIGRKRRMEEERLAKLEAERVRSALPADSSLGQPSASDRLLGGNGVTAAGSLRPPVGGVSAADRPNLAGTGAAGGVGQRDPGQRDPSQSNRPPSADQAGIAGAIGRSNPYVNVFLLCSLVANAFLFISLHRLWYHHRDLIASSRMAASGMSSND</sequence>
<dbReference type="Proteomes" id="UP000318081">
    <property type="component" value="Chromosome"/>
</dbReference>
<feature type="compositionally biased region" description="Low complexity" evidence="1">
    <location>
        <begin position="159"/>
        <end position="176"/>
    </location>
</feature>
<keyword evidence="3" id="KW-1185">Reference proteome</keyword>
<evidence type="ECO:0000256" key="1">
    <source>
        <dbReference type="SAM" id="MobiDB-lite"/>
    </source>
</evidence>
<accession>A0ABX5XL45</accession>
<feature type="region of interest" description="Disordered" evidence="1">
    <location>
        <begin position="235"/>
        <end position="324"/>
    </location>
</feature>
<feature type="compositionally biased region" description="Basic and acidic residues" evidence="1">
    <location>
        <begin position="443"/>
        <end position="460"/>
    </location>
</feature>
<name>A0ABX5XL45_9BACT</name>
<feature type="compositionally biased region" description="Low complexity" evidence="1">
    <location>
        <begin position="47"/>
        <end position="62"/>
    </location>
</feature>